<dbReference type="Pfam" id="PF13568">
    <property type="entry name" value="OMP_b-brl_2"/>
    <property type="match status" value="1"/>
</dbReference>
<evidence type="ECO:0000259" key="2">
    <source>
        <dbReference type="Pfam" id="PF13568"/>
    </source>
</evidence>
<organism evidence="3">
    <name type="scientific">uncultured Cytophagales bacterium</name>
    <dbReference type="NCBI Taxonomy" id="158755"/>
    <lineage>
        <taxon>Bacteria</taxon>
        <taxon>Pseudomonadati</taxon>
        <taxon>Bacteroidota</taxon>
        <taxon>Sphingobacteriia</taxon>
        <taxon>Sphingobacteriales</taxon>
        <taxon>environmental samples</taxon>
    </lineage>
</organism>
<reference evidence="3" key="1">
    <citation type="submission" date="2020-02" db="EMBL/GenBank/DDBJ databases">
        <authorList>
            <person name="Meier V. D."/>
        </authorList>
    </citation>
    <scope>NUCLEOTIDE SEQUENCE</scope>
    <source>
        <strain evidence="3">AVDCRST_MAG56</strain>
    </source>
</reference>
<name>A0A6J4IA36_9SPHI</name>
<feature type="chain" id="PRO_5026846595" description="Outer membrane protein beta-barrel domain-containing protein" evidence="1">
    <location>
        <begin position="22"/>
        <end position="428"/>
    </location>
</feature>
<dbReference type="AlphaFoldDB" id="A0A6J4IA36"/>
<feature type="domain" description="Outer membrane protein beta-barrel" evidence="2">
    <location>
        <begin position="218"/>
        <end position="407"/>
    </location>
</feature>
<protein>
    <recommendedName>
        <fullName evidence="2">Outer membrane protein beta-barrel domain-containing protein</fullName>
    </recommendedName>
</protein>
<sequence length="428" mass="48108">MNFCKTGLAALLLLLSVGASAQKNFVEGYVVNNAGDTLRGLIDDKNWRMNPEAIQFRRNAEERPVTYTPADISAFHLLSGEYYRSKVVQYDQSPVALAELGNSSDPKWQRDTLFLKVEVSGKATLYFLQQKNNKQNFFLETGGAGAEELLNVKYFRFQNGDKHAVTSQQYKSQLRNRLGDCNALGTKFYEVEYDLKSFRNVIEQYNRCGGQEQPSVRRDKDRGKTFEFGLVAGVHVTRLKFSSEELAYSDLTAGTYAKRVNEVAGLSLDLVFPRAHRQYMIHSELVYKGNYVTNAFERTEPARRSTIKGDSWFRMNCVQANVMFRYHRATFTKVRPFFQAGVIAARSVGADNRMILETSYSWGGTNRTERPALAVTNRTTAGLAGGIGATWGNFGLEARYETALGPSAARELRSSVNTAYALASYTLR</sequence>
<gene>
    <name evidence="3" type="ORF">AVDCRST_MAG56-1652</name>
</gene>
<dbReference type="InterPro" id="IPR025665">
    <property type="entry name" value="Beta-barrel_OMP_2"/>
</dbReference>
<accession>A0A6J4IA36</accession>
<evidence type="ECO:0000313" key="3">
    <source>
        <dbReference type="EMBL" id="CAA9244508.1"/>
    </source>
</evidence>
<proteinExistence type="predicted"/>
<keyword evidence="1" id="KW-0732">Signal</keyword>
<feature type="signal peptide" evidence="1">
    <location>
        <begin position="1"/>
        <end position="21"/>
    </location>
</feature>
<evidence type="ECO:0000256" key="1">
    <source>
        <dbReference type="SAM" id="SignalP"/>
    </source>
</evidence>
<dbReference type="EMBL" id="CADCTQ010000152">
    <property type="protein sequence ID" value="CAA9244508.1"/>
    <property type="molecule type" value="Genomic_DNA"/>
</dbReference>